<evidence type="ECO:0000313" key="4">
    <source>
        <dbReference type="Proteomes" id="UP000064893"/>
    </source>
</evidence>
<dbReference type="Gene3D" id="3.90.226.10">
    <property type="entry name" value="2-enoyl-CoA Hydratase, Chain A, domain 1"/>
    <property type="match status" value="1"/>
</dbReference>
<keyword evidence="4" id="KW-1185">Reference proteome</keyword>
<dbReference type="KEGG" id="blq:L21SP5_03252"/>
<dbReference type="SUPFAM" id="SSF52096">
    <property type="entry name" value="ClpP/crotonase"/>
    <property type="match status" value="1"/>
</dbReference>
<dbReference type="EC" id="4.2.1.17" evidence="3"/>
<dbReference type="PANTHER" id="PTHR11941:SF54">
    <property type="entry name" value="ENOYL-COA HYDRATASE, MITOCHONDRIAL"/>
    <property type="match status" value="1"/>
</dbReference>
<dbReference type="InterPro" id="IPR001753">
    <property type="entry name" value="Enoyl-CoA_hydra/iso"/>
</dbReference>
<comment type="similarity">
    <text evidence="1 2">Belongs to the enoyl-CoA hydratase/isomerase family.</text>
</comment>
<protein>
    <submittedName>
        <fullName evidence="3">2,3-dehydroadipyl-CoA hydratase</fullName>
        <ecNumber evidence="3">4.2.1.17</ecNumber>
    </submittedName>
</protein>
<dbReference type="PROSITE" id="PS00166">
    <property type="entry name" value="ENOYL_COA_HYDRATASE"/>
    <property type="match status" value="1"/>
</dbReference>
<keyword evidence="3" id="KW-0456">Lyase</keyword>
<dbReference type="CDD" id="cd06558">
    <property type="entry name" value="crotonase-like"/>
    <property type="match status" value="1"/>
</dbReference>
<dbReference type="GO" id="GO:0004300">
    <property type="term" value="F:enoyl-CoA hydratase activity"/>
    <property type="evidence" value="ECO:0007669"/>
    <property type="project" value="UniProtKB-EC"/>
</dbReference>
<dbReference type="GO" id="GO:0006635">
    <property type="term" value="P:fatty acid beta-oxidation"/>
    <property type="evidence" value="ECO:0007669"/>
    <property type="project" value="TreeGrafter"/>
</dbReference>
<name>A0A0S2I3P9_9BACT</name>
<dbReference type="AlphaFoldDB" id="A0A0S2I3P9"/>
<sequence>MGVYRTFDLEKRDGGTILWFNRPDTRNVISSEVIDELIDYFTQPAKDNQFVVLAGRGDCFVAGADLKEMADVSELRALEISRSLHRLLKYIGDYQAPVVAAVHGYAIGGGFELALAADMVFATYDAWFSLPELGFSLIPGGGGTQRLTQRLGRADAFYRIFSGEKLTAQQCLSRGIVQKLFDDDQFIDTVIRDLIKVLGTHGKAASVALKHAIRLAGQDEGYNIESKEFARLLTSRARPLIKEFFEANKKKDN</sequence>
<gene>
    <name evidence="3" type="primary">paaF</name>
    <name evidence="3" type="ORF">L21SP5_03252</name>
</gene>
<dbReference type="STRING" id="1307839.L21SP5_03252"/>
<reference evidence="3 4" key="1">
    <citation type="submission" date="2015-11" db="EMBL/GenBank/DDBJ databases">
        <title>Description and complete genome sequence of a novel strain predominating in hypersaline microbial mats and representing a new family of the Bacteriodetes phylum.</title>
        <authorList>
            <person name="Spring S."/>
            <person name="Bunk B."/>
            <person name="Sproer C."/>
            <person name="Klenk H.-P."/>
        </authorList>
    </citation>
    <scope>NUCLEOTIDE SEQUENCE [LARGE SCALE GENOMIC DNA]</scope>
    <source>
        <strain evidence="3 4">L21-Spi-D4</strain>
    </source>
</reference>
<dbReference type="EMBL" id="CP013118">
    <property type="protein sequence ID" value="ALO16866.1"/>
    <property type="molecule type" value="Genomic_DNA"/>
</dbReference>
<organism evidence="3 4">
    <name type="scientific">Salinivirga cyanobacteriivorans</name>
    <dbReference type="NCBI Taxonomy" id="1307839"/>
    <lineage>
        <taxon>Bacteria</taxon>
        <taxon>Pseudomonadati</taxon>
        <taxon>Bacteroidota</taxon>
        <taxon>Bacteroidia</taxon>
        <taxon>Bacteroidales</taxon>
        <taxon>Salinivirgaceae</taxon>
        <taxon>Salinivirga</taxon>
    </lineage>
</organism>
<dbReference type="InterPro" id="IPR018376">
    <property type="entry name" value="Enoyl-CoA_hyd/isom_CS"/>
</dbReference>
<dbReference type="Proteomes" id="UP000064893">
    <property type="component" value="Chromosome"/>
</dbReference>
<evidence type="ECO:0000256" key="1">
    <source>
        <dbReference type="ARBA" id="ARBA00005254"/>
    </source>
</evidence>
<accession>A0A0S2I3P9</accession>
<dbReference type="Pfam" id="PF00378">
    <property type="entry name" value="ECH_1"/>
    <property type="match status" value="1"/>
</dbReference>
<dbReference type="PANTHER" id="PTHR11941">
    <property type="entry name" value="ENOYL-COA HYDRATASE-RELATED"/>
    <property type="match status" value="1"/>
</dbReference>
<evidence type="ECO:0000256" key="2">
    <source>
        <dbReference type="RuleBase" id="RU003707"/>
    </source>
</evidence>
<proteinExistence type="inferred from homology"/>
<dbReference type="InterPro" id="IPR029045">
    <property type="entry name" value="ClpP/crotonase-like_dom_sf"/>
</dbReference>
<evidence type="ECO:0000313" key="3">
    <source>
        <dbReference type="EMBL" id="ALO16866.1"/>
    </source>
</evidence>